<dbReference type="InterPro" id="IPR021610">
    <property type="entry name" value="DUF3228"/>
</dbReference>
<dbReference type="PaxDb" id="35128-Thaps35340"/>
<evidence type="ECO:0000313" key="2">
    <source>
        <dbReference type="Proteomes" id="UP000001449"/>
    </source>
</evidence>
<dbReference type="Gene3D" id="3.30.2310.50">
    <property type="entry name" value="Protein of unknown function (DUF3228), domain 1"/>
    <property type="match status" value="2"/>
</dbReference>
<dbReference type="Pfam" id="PF11539">
    <property type="entry name" value="DUF3228"/>
    <property type="match status" value="1"/>
</dbReference>
<gene>
    <name evidence="1" type="ORF">THAPS_35340</name>
</gene>
<feature type="non-terminal residue" evidence="1">
    <location>
        <position position="1"/>
    </location>
</feature>
<reference evidence="1 2" key="2">
    <citation type="journal article" date="2008" name="Nature">
        <title>The Phaeodactylum genome reveals the evolutionary history of diatom genomes.</title>
        <authorList>
            <person name="Bowler C."/>
            <person name="Allen A.E."/>
            <person name="Badger J.H."/>
            <person name="Grimwood J."/>
            <person name="Jabbari K."/>
            <person name="Kuo A."/>
            <person name="Maheswari U."/>
            <person name="Martens C."/>
            <person name="Maumus F."/>
            <person name="Otillar R.P."/>
            <person name="Rayko E."/>
            <person name="Salamov A."/>
            <person name="Vandepoele K."/>
            <person name="Beszteri B."/>
            <person name="Gruber A."/>
            <person name="Heijde M."/>
            <person name="Katinka M."/>
            <person name="Mock T."/>
            <person name="Valentin K."/>
            <person name="Verret F."/>
            <person name="Berges J.A."/>
            <person name="Brownlee C."/>
            <person name="Cadoret J.P."/>
            <person name="Chiovitti A."/>
            <person name="Choi C.J."/>
            <person name="Coesel S."/>
            <person name="De Martino A."/>
            <person name="Detter J.C."/>
            <person name="Durkin C."/>
            <person name="Falciatore A."/>
            <person name="Fournet J."/>
            <person name="Haruta M."/>
            <person name="Huysman M.J."/>
            <person name="Jenkins B.D."/>
            <person name="Jiroutova K."/>
            <person name="Jorgensen R.E."/>
            <person name="Joubert Y."/>
            <person name="Kaplan A."/>
            <person name="Kroger N."/>
            <person name="Kroth P.G."/>
            <person name="La Roche J."/>
            <person name="Lindquist E."/>
            <person name="Lommer M."/>
            <person name="Martin-Jezequel V."/>
            <person name="Lopez P.J."/>
            <person name="Lucas S."/>
            <person name="Mangogna M."/>
            <person name="McGinnis K."/>
            <person name="Medlin L.K."/>
            <person name="Montsant A."/>
            <person name="Oudot-Le Secq M.P."/>
            <person name="Napoli C."/>
            <person name="Obornik M."/>
            <person name="Parker M.S."/>
            <person name="Petit J.L."/>
            <person name="Porcel B.M."/>
            <person name="Poulsen N."/>
            <person name="Robison M."/>
            <person name="Rychlewski L."/>
            <person name="Rynearson T.A."/>
            <person name="Schmutz J."/>
            <person name="Shapiro H."/>
            <person name="Siaut M."/>
            <person name="Stanley M."/>
            <person name="Sussman M.R."/>
            <person name="Taylor A.R."/>
            <person name="Vardi A."/>
            <person name="von Dassow P."/>
            <person name="Vyverman W."/>
            <person name="Willis A."/>
            <person name="Wyrwicz L.S."/>
            <person name="Rokhsar D.S."/>
            <person name="Weissenbach J."/>
            <person name="Armbrust E.V."/>
            <person name="Green B.R."/>
            <person name="Van de Peer Y."/>
            <person name="Grigoriev I.V."/>
        </authorList>
    </citation>
    <scope>NUCLEOTIDE SEQUENCE [LARGE SCALE GENOMIC DNA]</scope>
    <source>
        <strain evidence="1 2">CCMP1335</strain>
    </source>
</reference>
<dbReference type="InParanoid" id="B5YNX0"/>
<dbReference type="PANTHER" id="PTHR38666">
    <property type="match status" value="1"/>
</dbReference>
<accession>B5YNX0</accession>
<protein>
    <recommendedName>
        <fullName evidence="3">Flagellar associated protein</fullName>
    </recommendedName>
</protein>
<organism evidence="1 2">
    <name type="scientific">Thalassiosira pseudonana</name>
    <name type="common">Marine diatom</name>
    <name type="synonym">Cyclotella nana</name>
    <dbReference type="NCBI Taxonomy" id="35128"/>
    <lineage>
        <taxon>Eukaryota</taxon>
        <taxon>Sar</taxon>
        <taxon>Stramenopiles</taxon>
        <taxon>Ochrophyta</taxon>
        <taxon>Bacillariophyta</taxon>
        <taxon>Coscinodiscophyceae</taxon>
        <taxon>Thalassiosirophycidae</taxon>
        <taxon>Thalassiosirales</taxon>
        <taxon>Thalassiosiraceae</taxon>
        <taxon>Thalassiosira</taxon>
    </lineage>
</organism>
<evidence type="ECO:0008006" key="3">
    <source>
        <dbReference type="Google" id="ProtNLM"/>
    </source>
</evidence>
<name>B5YNX0_THAPS</name>
<evidence type="ECO:0000313" key="1">
    <source>
        <dbReference type="EMBL" id="ACI64707.1"/>
    </source>
</evidence>
<proteinExistence type="predicted"/>
<dbReference type="AlphaFoldDB" id="B5YNX0"/>
<dbReference type="EMBL" id="CP001160">
    <property type="protein sequence ID" value="ACI64707.1"/>
    <property type="molecule type" value="Genomic_DNA"/>
</dbReference>
<dbReference type="KEGG" id="tps:THAPS_35340"/>
<dbReference type="Proteomes" id="UP000001449">
    <property type="component" value="Chromosome 7"/>
</dbReference>
<dbReference type="HOGENOM" id="CLU_084072_0_0_1"/>
<dbReference type="OMA" id="QEAVEYW"/>
<dbReference type="STRING" id="35128.B5YNX0"/>
<reference evidence="1 2" key="1">
    <citation type="journal article" date="2004" name="Science">
        <title>The genome of the diatom Thalassiosira pseudonana: ecology, evolution, and metabolism.</title>
        <authorList>
            <person name="Armbrust E.V."/>
            <person name="Berges J.A."/>
            <person name="Bowler C."/>
            <person name="Green B.R."/>
            <person name="Martinez D."/>
            <person name="Putnam N.H."/>
            <person name="Zhou S."/>
            <person name="Allen A.E."/>
            <person name="Apt K.E."/>
            <person name="Bechner M."/>
            <person name="Brzezinski M.A."/>
            <person name="Chaal B.K."/>
            <person name="Chiovitti A."/>
            <person name="Davis A.K."/>
            <person name="Demarest M.S."/>
            <person name="Detter J.C."/>
            <person name="Glavina T."/>
            <person name="Goodstein D."/>
            <person name="Hadi M.Z."/>
            <person name="Hellsten U."/>
            <person name="Hildebrand M."/>
            <person name="Jenkins B.D."/>
            <person name="Jurka J."/>
            <person name="Kapitonov V.V."/>
            <person name="Kroger N."/>
            <person name="Lau W.W."/>
            <person name="Lane T.W."/>
            <person name="Larimer F.W."/>
            <person name="Lippmeier J.C."/>
            <person name="Lucas S."/>
            <person name="Medina M."/>
            <person name="Montsant A."/>
            <person name="Obornik M."/>
            <person name="Parker M.S."/>
            <person name="Palenik B."/>
            <person name="Pazour G.J."/>
            <person name="Richardson P.M."/>
            <person name="Rynearson T.A."/>
            <person name="Saito M.A."/>
            <person name="Schwartz D.C."/>
            <person name="Thamatrakoln K."/>
            <person name="Valentin K."/>
            <person name="Vardi A."/>
            <person name="Wilkerson F.P."/>
            <person name="Rokhsar D.S."/>
        </authorList>
    </citation>
    <scope>NUCLEOTIDE SEQUENCE [LARGE SCALE GENOMIC DNA]</scope>
    <source>
        <strain evidence="1 2">CCMP1335</strain>
    </source>
</reference>
<dbReference type="PANTHER" id="PTHR38666:SF2">
    <property type="entry name" value="FLAGELLAR ASSOCIATED PROTEIN"/>
    <property type="match status" value="1"/>
</dbReference>
<sequence length="182" mass="20591">EFEQIVNSRFDPSNLHPGYAPFCKHIFLKNDFTDARVCVLPITPDNEHCLRTKYEARSEKELPVLSRYFVRQLLEENAREGGGDVKDVFPVAKYIDLILYSREQIVKENAAMGKDNDGGKEETAPWGIVSIKAQDVDHELPMTPITAMRNALGKEEGGSGVPLDRDSYMAAFEYWKDHATVV</sequence>
<keyword evidence="2" id="KW-1185">Reference proteome</keyword>
<dbReference type="GeneID" id="7447202"/>
<dbReference type="eggNOG" id="ENOG502RXMS">
    <property type="taxonomic scope" value="Eukaryota"/>
</dbReference>
<dbReference type="RefSeq" id="XP_002295990.1">
    <property type="nucleotide sequence ID" value="XM_002295954.1"/>
</dbReference>